<dbReference type="AlphaFoldDB" id="A0A1B1Y3T4"/>
<dbReference type="KEGG" id="wfu:AXE80_03500"/>
<evidence type="ECO:0000313" key="13">
    <source>
        <dbReference type="Proteomes" id="UP000092967"/>
    </source>
</evidence>
<dbReference type="STRING" id="1790137.AXE80_03500"/>
<evidence type="ECO:0000259" key="11">
    <source>
        <dbReference type="PROSITE" id="PS51175"/>
    </source>
</evidence>
<comment type="similarity">
    <text evidence="2">Belongs to the fucolectin family.</text>
</comment>
<keyword evidence="7" id="KW-0106">Calcium</keyword>
<keyword evidence="4" id="KW-0479">Metal-binding</keyword>
<evidence type="ECO:0000256" key="9">
    <source>
        <dbReference type="SAM" id="SignalP"/>
    </source>
</evidence>
<dbReference type="InterPro" id="IPR012334">
    <property type="entry name" value="Pectin_lyas_fold"/>
</dbReference>
<evidence type="ECO:0008006" key="14">
    <source>
        <dbReference type="Google" id="ProtNLM"/>
    </source>
</evidence>
<dbReference type="Gene3D" id="2.60.120.260">
    <property type="entry name" value="Galactose-binding domain-like"/>
    <property type="match status" value="2"/>
</dbReference>
<dbReference type="PROSITE" id="PS50022">
    <property type="entry name" value="FA58C_3"/>
    <property type="match status" value="1"/>
</dbReference>
<feature type="signal peptide" evidence="9">
    <location>
        <begin position="1"/>
        <end position="25"/>
    </location>
</feature>
<comment type="function">
    <text evidence="1">Acts as a defensive agent. Recognizes blood group fucosylated oligosaccharides including A, B, H and Lewis B-type antigens. Does not recognize Lewis A antigen and has low affinity for monovalent haptens.</text>
</comment>
<keyword evidence="8" id="KW-1015">Disulfide bond</keyword>
<dbReference type="RefSeq" id="WP_068824494.1">
    <property type="nucleotide sequence ID" value="NZ_CP014224.1"/>
</dbReference>
<evidence type="ECO:0000259" key="10">
    <source>
        <dbReference type="PROSITE" id="PS50022"/>
    </source>
</evidence>
<dbReference type="Gene3D" id="2.160.20.10">
    <property type="entry name" value="Single-stranded right-handed beta-helix, Pectin lyase-like"/>
    <property type="match status" value="1"/>
</dbReference>
<feature type="domain" description="CBM6" evidence="11">
    <location>
        <begin position="627"/>
        <end position="750"/>
    </location>
</feature>
<dbReference type="GO" id="GO:0046872">
    <property type="term" value="F:metal ion binding"/>
    <property type="evidence" value="ECO:0007669"/>
    <property type="project" value="UniProtKB-KW"/>
</dbReference>
<dbReference type="Pfam" id="PF22633">
    <property type="entry name" value="F5_F8_type_C_2"/>
    <property type="match status" value="1"/>
</dbReference>
<evidence type="ECO:0000256" key="7">
    <source>
        <dbReference type="ARBA" id="ARBA00022837"/>
    </source>
</evidence>
<keyword evidence="6" id="KW-0430">Lectin</keyword>
<evidence type="ECO:0000256" key="3">
    <source>
        <dbReference type="ARBA" id="ARBA00011233"/>
    </source>
</evidence>
<evidence type="ECO:0000256" key="5">
    <source>
        <dbReference type="ARBA" id="ARBA00022729"/>
    </source>
</evidence>
<organism evidence="12 13">
    <name type="scientific">Wenyingzhuangia fucanilytica</name>
    <dbReference type="NCBI Taxonomy" id="1790137"/>
    <lineage>
        <taxon>Bacteria</taxon>
        <taxon>Pseudomonadati</taxon>
        <taxon>Bacteroidota</taxon>
        <taxon>Flavobacteriia</taxon>
        <taxon>Flavobacteriales</taxon>
        <taxon>Flavobacteriaceae</taxon>
        <taxon>Wenyingzhuangia</taxon>
    </lineage>
</organism>
<keyword evidence="13" id="KW-1185">Reference proteome</keyword>
<dbReference type="NCBIfam" id="TIGR04183">
    <property type="entry name" value="Por_Secre_tail"/>
    <property type="match status" value="1"/>
</dbReference>
<accession>A0A1B1Y3T4</accession>
<dbReference type="InterPro" id="IPR011050">
    <property type="entry name" value="Pectin_lyase_fold/virulence"/>
</dbReference>
<dbReference type="InterPro" id="IPR026444">
    <property type="entry name" value="Secre_tail"/>
</dbReference>
<dbReference type="SUPFAM" id="SSF49785">
    <property type="entry name" value="Galactose-binding domain-like"/>
    <property type="match status" value="2"/>
</dbReference>
<proteinExistence type="inferred from homology"/>
<dbReference type="PANTHER" id="PTHR45713">
    <property type="entry name" value="FTP DOMAIN-CONTAINING PROTEIN"/>
    <property type="match status" value="1"/>
</dbReference>
<reference evidence="12 13" key="1">
    <citation type="submission" date="2016-02" db="EMBL/GenBank/DDBJ databases">
        <authorList>
            <person name="Wen L."/>
            <person name="He K."/>
            <person name="Yang H."/>
        </authorList>
    </citation>
    <scope>NUCLEOTIDE SEQUENCE [LARGE SCALE GENOMIC DNA]</scope>
    <source>
        <strain evidence="12 13">CZ1127</strain>
    </source>
</reference>
<keyword evidence="5 9" id="KW-0732">Signal</keyword>
<dbReference type="Pfam" id="PF18962">
    <property type="entry name" value="Por_Secre_tail"/>
    <property type="match status" value="1"/>
</dbReference>
<protein>
    <recommendedName>
        <fullName evidence="14">CBM6 domain-containing protein</fullName>
    </recommendedName>
</protein>
<dbReference type="Proteomes" id="UP000092967">
    <property type="component" value="Chromosome"/>
</dbReference>
<dbReference type="GO" id="GO:0010185">
    <property type="term" value="P:regulation of cellular defense response"/>
    <property type="evidence" value="ECO:0007669"/>
    <property type="project" value="UniProtKB-ARBA"/>
</dbReference>
<dbReference type="InterPro" id="IPR051941">
    <property type="entry name" value="BG_Antigen-Binding_Lectin"/>
</dbReference>
<dbReference type="EMBL" id="CP014224">
    <property type="protein sequence ID" value="ANW95399.1"/>
    <property type="molecule type" value="Genomic_DNA"/>
</dbReference>
<dbReference type="InterPro" id="IPR008979">
    <property type="entry name" value="Galactose-bd-like_sf"/>
</dbReference>
<evidence type="ECO:0000313" key="12">
    <source>
        <dbReference type="EMBL" id="ANW95399.1"/>
    </source>
</evidence>
<gene>
    <name evidence="12" type="ORF">AXE80_03500</name>
</gene>
<dbReference type="SUPFAM" id="SSF51126">
    <property type="entry name" value="Pectin lyase-like"/>
    <property type="match status" value="1"/>
</dbReference>
<dbReference type="InterPro" id="IPR006585">
    <property type="entry name" value="FTP1"/>
</dbReference>
<dbReference type="CDD" id="cd04082">
    <property type="entry name" value="CBM35_pectate_lyase-like"/>
    <property type="match status" value="1"/>
</dbReference>
<evidence type="ECO:0000256" key="4">
    <source>
        <dbReference type="ARBA" id="ARBA00022723"/>
    </source>
</evidence>
<dbReference type="InterPro" id="IPR005084">
    <property type="entry name" value="CBM6"/>
</dbReference>
<evidence type="ECO:0000256" key="6">
    <source>
        <dbReference type="ARBA" id="ARBA00022734"/>
    </source>
</evidence>
<evidence type="ECO:0000256" key="1">
    <source>
        <dbReference type="ARBA" id="ARBA00002219"/>
    </source>
</evidence>
<dbReference type="InterPro" id="IPR000421">
    <property type="entry name" value="FA58C"/>
</dbReference>
<dbReference type="OrthoDB" id="1169780at2"/>
<feature type="chain" id="PRO_5008532432" description="CBM6 domain-containing protein" evidence="9">
    <location>
        <begin position="26"/>
        <end position="858"/>
    </location>
</feature>
<dbReference type="GO" id="GO:0042806">
    <property type="term" value="F:fucose binding"/>
    <property type="evidence" value="ECO:0007669"/>
    <property type="project" value="UniProtKB-ARBA"/>
</dbReference>
<dbReference type="PANTHER" id="PTHR45713:SF6">
    <property type="entry name" value="F5_8 TYPE C DOMAIN-CONTAINING PROTEIN"/>
    <property type="match status" value="1"/>
</dbReference>
<comment type="subunit">
    <text evidence="3">Homotrimer.</text>
</comment>
<feature type="domain" description="F5/8 type C" evidence="10">
    <location>
        <begin position="476"/>
        <end position="582"/>
    </location>
</feature>
<sequence length="858" mass="91831">MKKQNYFSKFKTLLFVCLISSGLNAQTTINSLTELKTYITQDNVNAVMTPGTYVINSTITGTGNLLPDPIMFEFTGSNSTYDFTGVTFEFNTEILNDYGNVEVVELRIYGDNNVLKNLTMEDIGTDAPRKRARAIHLDGLNNRIEGFHITVQGSYPYGYGDLFGKGGTNTVIGHRKHSGILVRGDGNHIKDCTMIHRSYGHGIFIQGGKNVLIEGVYMEGDDLRTTDDVLAEAGTGSPADNVAFMTTWGYTVPAGYMFSKQEDGIRTYASAGLYSNDKTGATTTSSTENVTIKNCTVKRMRGAYSLAFGGGSISVENSSAIECEGGFGIISGGLIQNCSADAKYGMVYGNAYNTNKNITADITILNSDGGYGPHQLAYVGGSDNDITFRSSESYVSQGRKIQLAGEKNDMRMLNGVNPSQTRHNSSSNTIVNESDYPILLDSGSVTIDSTTYTWDASNNTIQSCGTVTDNGTSNTVSTTSCGTSSNLALNGVASQSSLDHGGVASRAIDGNTNGKWSNNSVTHTLSESGAWWQVDLGSDRAIGDISIFNRTDSCCKARLSDFTVSVISANGTTVYSQTFTSVPDPSVSLNAGGAIGKIIKVDLNVTNPLSLAEVEVYEYEGPTPTTFTIQENTTGFCGVEGTVDSNNTGYTGTGFSNTTNTLGAGVDWSIDGVAGDYTFVWRYASTSNRAADLIVDGNTVASNIAFNSTGVWTSWTAQYVTVNLGAGVKDVRLEAVTSSGLGNIDYLEVTGPDSSTASCPSSSRVAKSNVEILESESNNNLLVYPNPVSNNLTVSLKNTSFDINETIVKIYNVNGQKVLESTFTNEEVNLVLEKLNKGMYILELSDGKQIKVEKIFKL</sequence>
<name>A0A1B1Y3T4_9FLAO</name>
<evidence type="ECO:0000256" key="2">
    <source>
        <dbReference type="ARBA" id="ARBA00010147"/>
    </source>
</evidence>
<dbReference type="SMART" id="SM00710">
    <property type="entry name" value="PbH1"/>
    <property type="match status" value="6"/>
</dbReference>
<dbReference type="Pfam" id="PF03422">
    <property type="entry name" value="CBM_6"/>
    <property type="match status" value="1"/>
</dbReference>
<evidence type="ECO:0000256" key="8">
    <source>
        <dbReference type="ARBA" id="ARBA00023157"/>
    </source>
</evidence>
<dbReference type="InterPro" id="IPR006626">
    <property type="entry name" value="PbH1"/>
</dbReference>
<dbReference type="SMART" id="SM00607">
    <property type="entry name" value="FTP"/>
    <property type="match status" value="1"/>
</dbReference>
<dbReference type="PROSITE" id="PS51175">
    <property type="entry name" value="CBM6"/>
    <property type="match status" value="1"/>
</dbReference>